<dbReference type="Gene3D" id="3.50.50.60">
    <property type="entry name" value="FAD/NAD(P)-binding domain"/>
    <property type="match status" value="1"/>
</dbReference>
<dbReference type="PANTHER" id="PTHR43476">
    <property type="entry name" value="3-(3-HYDROXY-PHENYL)PROPIONATE/3-HYDROXYCINNAMIC ACID HYDROXYLASE"/>
    <property type="match status" value="1"/>
</dbReference>
<dbReference type="InterPro" id="IPR050631">
    <property type="entry name" value="PheA/TfdB_FAD_monoxygenase"/>
</dbReference>
<organism evidence="3 4">
    <name type="scientific">Trinickia symbiotica</name>
    <dbReference type="NCBI Taxonomy" id="863227"/>
    <lineage>
        <taxon>Bacteria</taxon>
        <taxon>Pseudomonadati</taxon>
        <taxon>Pseudomonadota</taxon>
        <taxon>Betaproteobacteria</taxon>
        <taxon>Burkholderiales</taxon>
        <taxon>Burkholderiaceae</taxon>
        <taxon>Trinickia</taxon>
    </lineage>
</organism>
<dbReference type="SUPFAM" id="SSF51905">
    <property type="entry name" value="FAD/NAD(P)-binding domain"/>
    <property type="match status" value="1"/>
</dbReference>
<keyword evidence="1" id="KW-0560">Oxidoreductase</keyword>
<dbReference type="NCBIfam" id="NF004829">
    <property type="entry name" value="PRK06183.1-3"/>
    <property type="match status" value="1"/>
</dbReference>
<feature type="domain" description="FAD-binding" evidence="2">
    <location>
        <begin position="4"/>
        <end position="345"/>
    </location>
</feature>
<dbReference type="PANTHER" id="PTHR43476:SF3">
    <property type="entry name" value="FAD-BINDING MONOOXYGENASE"/>
    <property type="match status" value="1"/>
</dbReference>
<dbReference type="GO" id="GO:0071949">
    <property type="term" value="F:FAD binding"/>
    <property type="evidence" value="ECO:0007669"/>
    <property type="project" value="InterPro"/>
</dbReference>
<proteinExistence type="predicted"/>
<sequence>MDFDLIIVGLGPVGAVAANLAGEAGLRTLVLEKSLTVFDKPRAMGFDQEVMRIFGDLGLADKIAPYVMPYRPSEYRTTDSSVIRRIEAAEAPFQLGWAPNYVFMQPQIESALRENLARFPSVTVKLGAHVDAVTSGEDGASVMVVESPSESNASRTYRSRYVLSCDGGASPIRTGLGLEMEDLDFDEPWLVVDVVLKDGCGASLPTTNVQYCEIERPCTFVVGPGQVRRWEFMINAGESPTQVMEPAFVRRLISRWLDESEYDIWRASSYRFHALVLRQWRSGRIFFLGDAAHMTPPFLAQGMCQGIRDAANLIWKLSLVNRGTAGPLLLDTYQAERLPHVKQTTLVTKSLGKLICERDPAAARQRDQRLLEEMAANPRGTVRQSLIPGLAAGFLSASAHGPRGQLFPQPLVKLPDGRQCLLDQATGATFRLVVQDDADAAVIERIAAECDAVRDIPVELVVIGTEPPGPNAPPYTCQDSDGMLVGWMRRHACSAVIARPDHYVYGACHQAEDACAMIRELAAALRAGTPHENPAASACA</sequence>
<evidence type="ECO:0000313" key="4">
    <source>
        <dbReference type="Proteomes" id="UP000240638"/>
    </source>
</evidence>
<accession>A0A2T3XRS2</accession>
<dbReference type="PRINTS" id="PR00420">
    <property type="entry name" value="RNGMNOXGNASE"/>
</dbReference>
<dbReference type="InterPro" id="IPR002938">
    <property type="entry name" value="FAD-bd"/>
</dbReference>
<dbReference type="Proteomes" id="UP000240638">
    <property type="component" value="Unassembled WGS sequence"/>
</dbReference>
<evidence type="ECO:0000313" key="3">
    <source>
        <dbReference type="EMBL" id="PTB19223.1"/>
    </source>
</evidence>
<evidence type="ECO:0000259" key="2">
    <source>
        <dbReference type="Pfam" id="PF01494"/>
    </source>
</evidence>
<dbReference type="Pfam" id="PF01494">
    <property type="entry name" value="FAD_binding_3"/>
    <property type="match status" value="1"/>
</dbReference>
<reference evidence="3 4" key="1">
    <citation type="submission" date="2018-03" db="EMBL/GenBank/DDBJ databases">
        <title>Whole genome analyses suggest that Burkholderia sensu lato contains two further novel genera in the rhizoxinica-symbiotica group Mycetohabitans gen. nov., and Trinickia gen. nov.: implications for the evolution of diazotrophy and nodulation in the Burkholderiaceae.</title>
        <authorList>
            <person name="Estrada De Los Santos P."/>
            <person name="Palmer M."/>
            <person name="Chavez-Ramirez B."/>
            <person name="Steenkamp E.T."/>
            <person name="Hirsch A.M."/>
            <person name="Manyaka P."/>
            <person name="Maluk M."/>
            <person name="Lafos M."/>
            <person name="Crook M."/>
            <person name="Gross E."/>
            <person name="Simon M.F."/>
            <person name="Bueno Dos Reis Junior F."/>
            <person name="Poole P.S."/>
            <person name="Venter S.N."/>
            <person name="James E.K."/>
        </authorList>
    </citation>
    <scope>NUCLEOTIDE SEQUENCE [LARGE SCALE GENOMIC DNA]</scope>
    <source>
        <strain evidence="3 4">JPY-366</strain>
    </source>
</reference>
<evidence type="ECO:0000256" key="1">
    <source>
        <dbReference type="ARBA" id="ARBA00023002"/>
    </source>
</evidence>
<dbReference type="EMBL" id="PYUC01000009">
    <property type="protein sequence ID" value="PTB19223.1"/>
    <property type="molecule type" value="Genomic_DNA"/>
</dbReference>
<dbReference type="InterPro" id="IPR036188">
    <property type="entry name" value="FAD/NAD-bd_sf"/>
</dbReference>
<protein>
    <submittedName>
        <fullName evidence="3">2-polyprenyl-6-methoxyphenol hydroxylase</fullName>
    </submittedName>
</protein>
<dbReference type="GO" id="GO:0008688">
    <property type="term" value="F:3-(3-hydroxyphenyl)propionate hydroxylase activity"/>
    <property type="evidence" value="ECO:0007669"/>
    <property type="project" value="TreeGrafter"/>
</dbReference>
<gene>
    <name evidence="3" type="ORF">C9I57_19590</name>
</gene>
<dbReference type="GO" id="GO:0019622">
    <property type="term" value="P:3-(3-hydroxy)phenylpropionate catabolic process"/>
    <property type="evidence" value="ECO:0007669"/>
    <property type="project" value="TreeGrafter"/>
</dbReference>
<dbReference type="RefSeq" id="WP_107152279.1">
    <property type="nucleotide sequence ID" value="NZ_PYUC01000009.1"/>
</dbReference>
<dbReference type="Gene3D" id="3.30.9.10">
    <property type="entry name" value="D-Amino Acid Oxidase, subunit A, domain 2"/>
    <property type="match status" value="1"/>
</dbReference>
<comment type="caution">
    <text evidence="3">The sequence shown here is derived from an EMBL/GenBank/DDBJ whole genome shotgun (WGS) entry which is preliminary data.</text>
</comment>
<dbReference type="AlphaFoldDB" id="A0A2T3XRS2"/>
<name>A0A2T3XRS2_9BURK</name>